<gene>
    <name evidence="1" type="ORF">ARMGADRAFT_615591</name>
</gene>
<sequence length="94" mass="10486">MNASEMRECSKRSRALDLVFPSHVCIMNMSSWHHHSEDRVGRTGRHTGDLEEGIILPAAHAVLCPVARHPLYQEQDRYGGDVFGTGRRGSCLLA</sequence>
<keyword evidence="2" id="KW-1185">Reference proteome</keyword>
<evidence type="ECO:0000313" key="1">
    <source>
        <dbReference type="EMBL" id="PBK84005.1"/>
    </source>
</evidence>
<dbReference type="OrthoDB" id="3114935at2759"/>
<organism evidence="1 2">
    <name type="scientific">Armillaria gallica</name>
    <name type="common">Bulbous honey fungus</name>
    <name type="synonym">Armillaria bulbosa</name>
    <dbReference type="NCBI Taxonomy" id="47427"/>
    <lineage>
        <taxon>Eukaryota</taxon>
        <taxon>Fungi</taxon>
        <taxon>Dikarya</taxon>
        <taxon>Basidiomycota</taxon>
        <taxon>Agaricomycotina</taxon>
        <taxon>Agaricomycetes</taxon>
        <taxon>Agaricomycetidae</taxon>
        <taxon>Agaricales</taxon>
        <taxon>Marasmiineae</taxon>
        <taxon>Physalacriaceae</taxon>
        <taxon>Armillaria</taxon>
    </lineage>
</organism>
<evidence type="ECO:0000313" key="2">
    <source>
        <dbReference type="Proteomes" id="UP000217790"/>
    </source>
</evidence>
<protein>
    <submittedName>
        <fullName evidence="1">Uncharacterized protein</fullName>
    </submittedName>
</protein>
<reference evidence="2" key="1">
    <citation type="journal article" date="2017" name="Nat. Ecol. Evol.">
        <title>Genome expansion and lineage-specific genetic innovations in the forest pathogenic fungi Armillaria.</title>
        <authorList>
            <person name="Sipos G."/>
            <person name="Prasanna A.N."/>
            <person name="Walter M.C."/>
            <person name="O'Connor E."/>
            <person name="Balint B."/>
            <person name="Krizsan K."/>
            <person name="Kiss B."/>
            <person name="Hess J."/>
            <person name="Varga T."/>
            <person name="Slot J."/>
            <person name="Riley R."/>
            <person name="Boka B."/>
            <person name="Rigling D."/>
            <person name="Barry K."/>
            <person name="Lee J."/>
            <person name="Mihaltcheva S."/>
            <person name="LaButti K."/>
            <person name="Lipzen A."/>
            <person name="Waldron R."/>
            <person name="Moloney N.M."/>
            <person name="Sperisen C."/>
            <person name="Kredics L."/>
            <person name="Vagvoelgyi C."/>
            <person name="Patrignani A."/>
            <person name="Fitzpatrick D."/>
            <person name="Nagy I."/>
            <person name="Doyle S."/>
            <person name="Anderson J.B."/>
            <person name="Grigoriev I.V."/>
            <person name="Gueldener U."/>
            <person name="Muensterkoetter M."/>
            <person name="Nagy L.G."/>
        </authorList>
    </citation>
    <scope>NUCLEOTIDE SEQUENCE [LARGE SCALE GENOMIC DNA]</scope>
    <source>
        <strain evidence="2">Ar21-2</strain>
    </source>
</reference>
<dbReference type="Proteomes" id="UP000217790">
    <property type="component" value="Unassembled WGS sequence"/>
</dbReference>
<dbReference type="AlphaFoldDB" id="A0A2H3CLT7"/>
<accession>A0A2H3CLT7</accession>
<name>A0A2H3CLT7_ARMGA</name>
<dbReference type="EMBL" id="KZ293701">
    <property type="protein sequence ID" value="PBK84005.1"/>
    <property type="molecule type" value="Genomic_DNA"/>
</dbReference>
<dbReference type="InParanoid" id="A0A2H3CLT7"/>
<proteinExistence type="predicted"/>